<dbReference type="GO" id="GO:0004518">
    <property type="term" value="F:nuclease activity"/>
    <property type="evidence" value="ECO:0007669"/>
    <property type="project" value="UniProtKB-KW"/>
</dbReference>
<feature type="domain" description="Mutator-like transposase" evidence="9">
    <location>
        <begin position="280"/>
        <end position="409"/>
    </location>
</feature>
<dbReference type="PANTHER" id="PTHR22930">
    <property type="match status" value="1"/>
</dbReference>
<keyword evidence="5" id="KW-0479">Metal-binding</keyword>
<keyword evidence="6" id="KW-0378">Hydrolase</keyword>
<dbReference type="EMBL" id="BMAO01011250">
    <property type="protein sequence ID" value="GFQ72254.1"/>
    <property type="molecule type" value="Genomic_DNA"/>
</dbReference>
<dbReference type="PANTHER" id="PTHR22930:SF289">
    <property type="entry name" value="DDE TNP4 DOMAIN-CONTAINING PROTEIN-RELATED"/>
    <property type="match status" value="1"/>
</dbReference>
<evidence type="ECO:0000256" key="1">
    <source>
        <dbReference type="ARBA" id="ARBA00001968"/>
    </source>
</evidence>
<feature type="domain" description="DDE Tnp4" evidence="8">
    <location>
        <begin position="124"/>
        <end position="210"/>
    </location>
</feature>
<dbReference type="GO" id="GO:0016787">
    <property type="term" value="F:hydrolase activity"/>
    <property type="evidence" value="ECO:0007669"/>
    <property type="project" value="UniProtKB-KW"/>
</dbReference>
<evidence type="ECO:0000259" key="9">
    <source>
        <dbReference type="Pfam" id="PF20700"/>
    </source>
</evidence>
<evidence type="ECO:0000256" key="5">
    <source>
        <dbReference type="ARBA" id="ARBA00022723"/>
    </source>
</evidence>
<sequence length="423" mass="47310">MKTLVELLRTKLDSATGRNHALTAAEKVLAAVRFFAFGNRQINVGDLHSISQPSTSRAITDVARAFAELRPQYIYLPQTEDQRTQISQKFYREFGFPGIYGALDCSLIKILNPGGSLAETFRAHLETEVPSSYHLLGDSGYPLRSYLMTSFLNPVGAGQVRYNAAHARARNVIERQYGVWKKRFSCIDTPFRCSLETAQTVIVATGVLHNLALSLDDYEGDKAQRRGSDYRRKRKRFHNNQYTRKVSDKLDVDCISASAKKLCKESDLDKEVRNSNQSNGYRLINIDILLSELSQYVTCPNCNTKAVLKEKILYGLVSEFYVECYSCSTLSTFKSSPIIASGKDYEVNTRITYAMRTVGQGFCGIKHFCTAMDLPPPVSQKAYEKIPRKINLAICEVADDSMKNAAKEEILASGSNEICVSGD</sequence>
<comment type="cofactor">
    <cofactor evidence="1">
        <name>a divalent metal cation</name>
        <dbReference type="ChEBI" id="CHEBI:60240"/>
    </cofactor>
</comment>
<dbReference type="Pfam" id="PF13359">
    <property type="entry name" value="DDE_Tnp_4"/>
    <property type="match status" value="1"/>
</dbReference>
<evidence type="ECO:0000256" key="2">
    <source>
        <dbReference type="ARBA" id="ARBA00004123"/>
    </source>
</evidence>
<evidence type="ECO:0000256" key="6">
    <source>
        <dbReference type="ARBA" id="ARBA00022801"/>
    </source>
</evidence>
<evidence type="ECO:0000256" key="7">
    <source>
        <dbReference type="ARBA" id="ARBA00023242"/>
    </source>
</evidence>
<evidence type="ECO:0000256" key="3">
    <source>
        <dbReference type="ARBA" id="ARBA00006958"/>
    </source>
</evidence>
<organism evidence="10 11">
    <name type="scientific">Trichonephila clavata</name>
    <name type="common">Joro spider</name>
    <name type="synonym">Nephila clavata</name>
    <dbReference type="NCBI Taxonomy" id="2740835"/>
    <lineage>
        <taxon>Eukaryota</taxon>
        <taxon>Metazoa</taxon>
        <taxon>Ecdysozoa</taxon>
        <taxon>Arthropoda</taxon>
        <taxon>Chelicerata</taxon>
        <taxon>Arachnida</taxon>
        <taxon>Araneae</taxon>
        <taxon>Araneomorphae</taxon>
        <taxon>Entelegynae</taxon>
        <taxon>Araneoidea</taxon>
        <taxon>Nephilidae</taxon>
        <taxon>Trichonephila</taxon>
    </lineage>
</organism>
<dbReference type="AlphaFoldDB" id="A0A8X6F8D8"/>
<dbReference type="OrthoDB" id="6427993at2759"/>
<keyword evidence="4" id="KW-0540">Nuclease</keyword>
<comment type="caution">
    <text evidence="10">The sequence shown here is derived from an EMBL/GenBank/DDBJ whole genome shotgun (WGS) entry which is preliminary data.</text>
</comment>
<dbReference type="Pfam" id="PF20700">
    <property type="entry name" value="Mutator"/>
    <property type="match status" value="1"/>
</dbReference>
<dbReference type="Proteomes" id="UP000887116">
    <property type="component" value="Unassembled WGS sequence"/>
</dbReference>
<keyword evidence="7" id="KW-0539">Nucleus</keyword>
<name>A0A8X6F8D8_TRICU</name>
<evidence type="ECO:0000256" key="4">
    <source>
        <dbReference type="ARBA" id="ARBA00022722"/>
    </source>
</evidence>
<reference evidence="10" key="1">
    <citation type="submission" date="2020-07" db="EMBL/GenBank/DDBJ databases">
        <title>Multicomponent nature underlies the extraordinary mechanical properties of spider dragline silk.</title>
        <authorList>
            <person name="Kono N."/>
            <person name="Nakamura H."/>
            <person name="Mori M."/>
            <person name="Yoshida Y."/>
            <person name="Ohtoshi R."/>
            <person name="Malay A.D."/>
            <person name="Moran D.A.P."/>
            <person name="Tomita M."/>
            <person name="Numata K."/>
            <person name="Arakawa K."/>
        </authorList>
    </citation>
    <scope>NUCLEOTIDE SEQUENCE</scope>
</reference>
<proteinExistence type="inferred from homology"/>
<dbReference type="InterPro" id="IPR027806">
    <property type="entry name" value="HARBI1_dom"/>
</dbReference>
<dbReference type="GO" id="GO:0046872">
    <property type="term" value="F:metal ion binding"/>
    <property type="evidence" value="ECO:0007669"/>
    <property type="project" value="UniProtKB-KW"/>
</dbReference>
<evidence type="ECO:0000313" key="10">
    <source>
        <dbReference type="EMBL" id="GFQ72254.1"/>
    </source>
</evidence>
<evidence type="ECO:0000259" key="8">
    <source>
        <dbReference type="Pfam" id="PF13359"/>
    </source>
</evidence>
<gene>
    <name evidence="10" type="primary">HARBI1_1</name>
    <name evidence="10" type="ORF">TNCT_270481</name>
</gene>
<feature type="non-terminal residue" evidence="10">
    <location>
        <position position="423"/>
    </location>
</feature>
<comment type="subcellular location">
    <subcellularLocation>
        <location evidence="2">Nucleus</location>
    </subcellularLocation>
</comment>
<dbReference type="InterPro" id="IPR045249">
    <property type="entry name" value="HARBI1-like"/>
</dbReference>
<protein>
    <submittedName>
        <fullName evidence="10">Nuclease HARBI1</fullName>
    </submittedName>
</protein>
<dbReference type="GO" id="GO:0005634">
    <property type="term" value="C:nucleus"/>
    <property type="evidence" value="ECO:0007669"/>
    <property type="project" value="UniProtKB-SubCell"/>
</dbReference>
<keyword evidence="11" id="KW-1185">Reference proteome</keyword>
<accession>A0A8X6F8D8</accession>
<evidence type="ECO:0000313" key="11">
    <source>
        <dbReference type="Proteomes" id="UP000887116"/>
    </source>
</evidence>
<comment type="similarity">
    <text evidence="3">Belongs to the HARBI1 family.</text>
</comment>
<dbReference type="InterPro" id="IPR049012">
    <property type="entry name" value="Mutator_transp_dom"/>
</dbReference>